<feature type="compositionally biased region" description="Acidic residues" evidence="3">
    <location>
        <begin position="395"/>
        <end position="412"/>
    </location>
</feature>
<organism evidence="5 6">
    <name type="scientific">Ficus carica</name>
    <name type="common">Common fig</name>
    <dbReference type="NCBI Taxonomy" id="3494"/>
    <lineage>
        <taxon>Eukaryota</taxon>
        <taxon>Viridiplantae</taxon>
        <taxon>Streptophyta</taxon>
        <taxon>Embryophyta</taxon>
        <taxon>Tracheophyta</taxon>
        <taxon>Spermatophyta</taxon>
        <taxon>Magnoliopsida</taxon>
        <taxon>eudicotyledons</taxon>
        <taxon>Gunneridae</taxon>
        <taxon>Pentapetalae</taxon>
        <taxon>rosids</taxon>
        <taxon>fabids</taxon>
        <taxon>Rosales</taxon>
        <taxon>Moraceae</taxon>
        <taxon>Ficeae</taxon>
        <taxon>Ficus</taxon>
    </lineage>
</organism>
<reference evidence="5" key="1">
    <citation type="submission" date="2023-07" db="EMBL/GenBank/DDBJ databases">
        <title>draft genome sequence of fig (Ficus carica).</title>
        <authorList>
            <person name="Takahashi T."/>
            <person name="Nishimura K."/>
        </authorList>
    </citation>
    <scope>NUCLEOTIDE SEQUENCE</scope>
</reference>
<feature type="region of interest" description="Disordered" evidence="3">
    <location>
        <begin position="184"/>
        <end position="227"/>
    </location>
</feature>
<feature type="compositionally biased region" description="Basic and acidic residues" evidence="3">
    <location>
        <begin position="654"/>
        <end position="663"/>
    </location>
</feature>
<feature type="region of interest" description="Disordered" evidence="3">
    <location>
        <begin position="102"/>
        <end position="134"/>
    </location>
</feature>
<feature type="compositionally biased region" description="Acidic residues" evidence="3">
    <location>
        <begin position="58"/>
        <end position="79"/>
    </location>
</feature>
<feature type="compositionally biased region" description="Acidic residues" evidence="3">
    <location>
        <begin position="186"/>
        <end position="195"/>
    </location>
</feature>
<feature type="domain" description="Kri1-like C-terminal" evidence="4">
    <location>
        <begin position="498"/>
        <end position="583"/>
    </location>
</feature>
<evidence type="ECO:0000313" key="5">
    <source>
        <dbReference type="EMBL" id="GMN26119.1"/>
    </source>
</evidence>
<dbReference type="InterPro" id="IPR018034">
    <property type="entry name" value="Kri1"/>
</dbReference>
<feature type="compositionally biased region" description="Basic and acidic residues" evidence="3">
    <location>
        <begin position="196"/>
        <end position="206"/>
    </location>
</feature>
<evidence type="ECO:0000256" key="3">
    <source>
        <dbReference type="SAM" id="MobiDB-lite"/>
    </source>
</evidence>
<feature type="compositionally biased region" description="Basic and acidic residues" evidence="3">
    <location>
        <begin position="102"/>
        <end position="114"/>
    </location>
</feature>
<dbReference type="PANTHER" id="PTHR14490:SF5">
    <property type="entry name" value="PROTEIN KRI1 HOMOLOG"/>
    <property type="match status" value="1"/>
</dbReference>
<accession>A0AA87Z5Q0</accession>
<feature type="region of interest" description="Disordered" evidence="3">
    <location>
        <begin position="451"/>
        <end position="489"/>
    </location>
</feature>
<dbReference type="InterPro" id="IPR018247">
    <property type="entry name" value="EF_Hand_1_Ca_BS"/>
</dbReference>
<keyword evidence="2" id="KW-0175">Coiled coil</keyword>
<proteinExistence type="inferred from homology"/>
<feature type="coiled-coil region" evidence="2">
    <location>
        <begin position="312"/>
        <end position="344"/>
    </location>
</feature>
<comment type="caution">
    <text evidence="5">The sequence shown here is derived from an EMBL/GenBank/DDBJ whole genome shotgun (WGS) entry which is preliminary data.</text>
</comment>
<dbReference type="GO" id="GO:0000447">
    <property type="term" value="P:endonucleolytic cleavage in ITS1 to separate SSU-rRNA from 5.8S rRNA and LSU-rRNA from tricistronic rRNA transcript (SSU-rRNA, 5.8S rRNA, LSU-rRNA)"/>
    <property type="evidence" value="ECO:0007669"/>
    <property type="project" value="TreeGrafter"/>
</dbReference>
<feature type="compositionally biased region" description="Basic residues" evidence="3">
    <location>
        <begin position="587"/>
        <end position="596"/>
    </location>
</feature>
<dbReference type="InterPro" id="IPR024626">
    <property type="entry name" value="Kri1-like_C"/>
</dbReference>
<dbReference type="Pfam" id="PF12936">
    <property type="entry name" value="Kri1_C"/>
    <property type="match status" value="1"/>
</dbReference>
<dbReference type="EMBL" id="BTGU01000001">
    <property type="protein sequence ID" value="GMN26119.1"/>
    <property type="molecule type" value="Genomic_DNA"/>
</dbReference>
<feature type="region of interest" description="Disordered" evidence="3">
    <location>
        <begin position="49"/>
        <end position="81"/>
    </location>
</feature>
<dbReference type="Pfam" id="PF05178">
    <property type="entry name" value="Kri1"/>
    <property type="match status" value="1"/>
</dbReference>
<feature type="compositionally biased region" description="Acidic residues" evidence="3">
    <location>
        <begin position="455"/>
        <end position="480"/>
    </location>
</feature>
<dbReference type="Proteomes" id="UP001187192">
    <property type="component" value="Unassembled WGS sequence"/>
</dbReference>
<name>A0AA87Z5Q0_FICCA</name>
<dbReference type="PANTHER" id="PTHR14490">
    <property type="entry name" value="ZINC FINGER, ZZ TYPE"/>
    <property type="match status" value="1"/>
</dbReference>
<evidence type="ECO:0000259" key="4">
    <source>
        <dbReference type="Pfam" id="PF12936"/>
    </source>
</evidence>
<keyword evidence="6" id="KW-1185">Reference proteome</keyword>
<evidence type="ECO:0000256" key="2">
    <source>
        <dbReference type="SAM" id="Coils"/>
    </source>
</evidence>
<sequence length="663" mass="77534">MGVKLFDGRDSDNDDVSKIEIDKEFARRFEHNKKREDLQRYEELKKKGLIPRRLRGEDGDEGDEDSEESSSSDDDDDDVVSVHSKKKDLEFFEALIKVRKQDPSLKSKDVKLFDMESDSDDGEGGGGNKGEEKKKAMYLKDVVAKHLIEEGPEFSDKEEKSDRNRKKLTYDKEQEEIRNAFLEAVEGNEVDENEDDLLKVKEKNEGNEDESDDGEFHKKLDEYFGGSRSGELDENASFLKEYFMNKMWIDKNNEKGALNVGVGDEELEILSEDEKEIEKQEEYEYRFQENAGDQVVGHSRAVEGTVRKKVKARKEQRKHKEERMEIARLEREEELRHLKNLKKKEMDDRIRKIMLSAGIQEDEIVPLSAKELEEEFDPEEYDRMMKKAFGDNYYEAEDADPEFGSDVDEDGEIEKPDFDKEDELLGLPKGWDSGESGNGFLAARERILKLKMENEGEEDDEEKEDDEEQEDDEQEKEEEVTKEGKRKRKRKLALLEKAKQTMLEEYYRLDYEDTIGDLKTRFKYAKIKSNRYGLSTSEILMMEDKDLNQYVPIKKIAPYKDEWKPSNSQRYQIKIKAKEIRQEKQYRQKTGKKKRKRDDANKATSSDVAKEGEKPQLEESAGDVSNNLSRKARRKQRQTELKLSNSRLMAYGKIESKPKKVKH</sequence>
<feature type="compositionally biased region" description="Basic and acidic residues" evidence="3">
    <location>
        <begin position="608"/>
        <end position="617"/>
    </location>
</feature>
<feature type="region of interest" description="Disordered" evidence="3">
    <location>
        <begin position="574"/>
        <end position="663"/>
    </location>
</feature>
<dbReference type="GO" id="GO:0005730">
    <property type="term" value="C:nucleolus"/>
    <property type="evidence" value="ECO:0007669"/>
    <property type="project" value="TreeGrafter"/>
</dbReference>
<feature type="region of interest" description="Disordered" evidence="3">
    <location>
        <begin position="395"/>
        <end position="438"/>
    </location>
</feature>
<feature type="region of interest" description="Disordered" evidence="3">
    <location>
        <begin position="148"/>
        <end position="171"/>
    </location>
</feature>
<dbReference type="AlphaFoldDB" id="A0AA87Z5Q0"/>
<dbReference type="GO" id="GO:0030686">
    <property type="term" value="C:90S preribosome"/>
    <property type="evidence" value="ECO:0007669"/>
    <property type="project" value="TreeGrafter"/>
</dbReference>
<evidence type="ECO:0000256" key="1">
    <source>
        <dbReference type="ARBA" id="ARBA00007473"/>
    </source>
</evidence>
<comment type="similarity">
    <text evidence="1">Belongs to the KRI1 family.</text>
</comment>
<evidence type="ECO:0000313" key="6">
    <source>
        <dbReference type="Proteomes" id="UP001187192"/>
    </source>
</evidence>
<protein>
    <recommendedName>
        <fullName evidence="4">Kri1-like C-terminal domain-containing protein</fullName>
    </recommendedName>
</protein>
<feature type="compositionally biased region" description="Basic and acidic residues" evidence="3">
    <location>
        <begin position="576"/>
        <end position="586"/>
    </location>
</feature>
<gene>
    <name evidence="5" type="ORF">TIFTF001_001190</name>
</gene>
<dbReference type="PROSITE" id="PS00018">
    <property type="entry name" value="EF_HAND_1"/>
    <property type="match status" value="1"/>
</dbReference>